<organism evidence="2">
    <name type="scientific">marine sediment metagenome</name>
    <dbReference type="NCBI Taxonomy" id="412755"/>
    <lineage>
        <taxon>unclassified sequences</taxon>
        <taxon>metagenomes</taxon>
        <taxon>ecological metagenomes</taxon>
    </lineage>
</organism>
<protein>
    <submittedName>
        <fullName evidence="2">Uncharacterized protein</fullName>
    </submittedName>
</protein>
<proteinExistence type="predicted"/>
<reference evidence="2" key="1">
    <citation type="journal article" date="2014" name="Front. Microbiol.">
        <title>High frequency of phylogenetically diverse reductive dehalogenase-homologous genes in deep subseafloor sedimentary metagenomes.</title>
        <authorList>
            <person name="Kawai M."/>
            <person name="Futagami T."/>
            <person name="Toyoda A."/>
            <person name="Takaki Y."/>
            <person name="Nishi S."/>
            <person name="Hori S."/>
            <person name="Arai W."/>
            <person name="Tsubouchi T."/>
            <person name="Morono Y."/>
            <person name="Uchiyama I."/>
            <person name="Ito T."/>
            <person name="Fujiyama A."/>
            <person name="Inagaki F."/>
            <person name="Takami H."/>
        </authorList>
    </citation>
    <scope>NUCLEOTIDE SEQUENCE</scope>
    <source>
        <strain evidence="2">Expedition CK06-06</strain>
    </source>
</reference>
<feature type="region of interest" description="Disordered" evidence="1">
    <location>
        <begin position="28"/>
        <end position="55"/>
    </location>
</feature>
<evidence type="ECO:0000313" key="2">
    <source>
        <dbReference type="EMBL" id="GAI97855.1"/>
    </source>
</evidence>
<dbReference type="AlphaFoldDB" id="X1UD92"/>
<evidence type="ECO:0000256" key="1">
    <source>
        <dbReference type="SAM" id="MobiDB-lite"/>
    </source>
</evidence>
<gene>
    <name evidence="2" type="ORF">S12H4_35324</name>
</gene>
<comment type="caution">
    <text evidence="2">The sequence shown here is derived from an EMBL/GenBank/DDBJ whole genome shotgun (WGS) entry which is preliminary data.</text>
</comment>
<accession>X1UD92</accession>
<name>X1UD92_9ZZZZ</name>
<sequence>MFLWGGVFSLKNWKYQPFVSGLTLRYSSSQPTANPGRGSEGSLPRQWAGKTERVV</sequence>
<dbReference type="EMBL" id="BARW01020968">
    <property type="protein sequence ID" value="GAI97855.1"/>
    <property type="molecule type" value="Genomic_DNA"/>
</dbReference>